<feature type="region of interest" description="Disordered" evidence="1">
    <location>
        <begin position="55"/>
        <end position="75"/>
    </location>
</feature>
<dbReference type="AlphaFoldDB" id="A0A1S8A4Y1"/>
<proteinExistence type="predicted"/>
<dbReference type="EMBL" id="DF977447">
    <property type="protein sequence ID" value="GAW25156.1"/>
    <property type="molecule type" value="Genomic_DNA"/>
</dbReference>
<protein>
    <submittedName>
        <fullName evidence="2">Uncharacterized protein</fullName>
    </submittedName>
</protein>
<gene>
    <name evidence="2" type="ORF">SAMD00023353_0201960</name>
</gene>
<evidence type="ECO:0000313" key="3">
    <source>
        <dbReference type="Proteomes" id="UP000054516"/>
    </source>
</evidence>
<dbReference type="Proteomes" id="UP000054516">
    <property type="component" value="Unassembled WGS sequence"/>
</dbReference>
<name>A0A1S8A4Y1_ROSNE</name>
<evidence type="ECO:0000256" key="1">
    <source>
        <dbReference type="SAM" id="MobiDB-lite"/>
    </source>
</evidence>
<sequence>MWIAKRTTANISLSQRISRYAACHINDIPGPGIEYASARQAEIRRDTVGLLLDQIPGPPGVPRGGGQAQRSEAIP</sequence>
<organism evidence="2">
    <name type="scientific">Rosellinia necatrix</name>
    <name type="common">White root-rot fungus</name>
    <dbReference type="NCBI Taxonomy" id="77044"/>
    <lineage>
        <taxon>Eukaryota</taxon>
        <taxon>Fungi</taxon>
        <taxon>Dikarya</taxon>
        <taxon>Ascomycota</taxon>
        <taxon>Pezizomycotina</taxon>
        <taxon>Sordariomycetes</taxon>
        <taxon>Xylariomycetidae</taxon>
        <taxon>Xylariales</taxon>
        <taxon>Xylariaceae</taxon>
        <taxon>Rosellinia</taxon>
    </lineage>
</organism>
<keyword evidence="3" id="KW-1185">Reference proteome</keyword>
<accession>A0A1S8A4Y1</accession>
<evidence type="ECO:0000313" key="2">
    <source>
        <dbReference type="EMBL" id="GAW25156.1"/>
    </source>
</evidence>
<reference evidence="2" key="1">
    <citation type="submission" date="2016-03" db="EMBL/GenBank/DDBJ databases">
        <title>Draft genome sequence of Rosellinia necatrix.</title>
        <authorList>
            <person name="Kanematsu S."/>
        </authorList>
    </citation>
    <scope>NUCLEOTIDE SEQUENCE [LARGE SCALE GENOMIC DNA]</scope>
    <source>
        <strain evidence="2">W97</strain>
    </source>
</reference>